<keyword evidence="2" id="KW-1185">Reference proteome</keyword>
<dbReference type="EMBL" id="CM009297">
    <property type="protein sequence ID" value="RQO94489.1"/>
    <property type="molecule type" value="Genomic_DNA"/>
</dbReference>
<name>A0A3N7FF01_POPTR</name>
<evidence type="ECO:0000313" key="2">
    <source>
        <dbReference type="Proteomes" id="UP000006729"/>
    </source>
</evidence>
<proteinExistence type="predicted"/>
<evidence type="ECO:0000313" key="1">
    <source>
        <dbReference type="EMBL" id="RQO94489.1"/>
    </source>
</evidence>
<dbReference type="InParanoid" id="A0A3N7FF01"/>
<protein>
    <submittedName>
        <fullName evidence="1">Uncharacterized protein</fullName>
    </submittedName>
</protein>
<organism evidence="1 2">
    <name type="scientific">Populus trichocarpa</name>
    <name type="common">Western balsam poplar</name>
    <name type="synonym">Populus balsamifera subsp. trichocarpa</name>
    <dbReference type="NCBI Taxonomy" id="3694"/>
    <lineage>
        <taxon>Eukaryota</taxon>
        <taxon>Viridiplantae</taxon>
        <taxon>Streptophyta</taxon>
        <taxon>Embryophyta</taxon>
        <taxon>Tracheophyta</taxon>
        <taxon>Spermatophyta</taxon>
        <taxon>Magnoliopsida</taxon>
        <taxon>eudicotyledons</taxon>
        <taxon>Gunneridae</taxon>
        <taxon>Pentapetalae</taxon>
        <taxon>rosids</taxon>
        <taxon>fabids</taxon>
        <taxon>Malpighiales</taxon>
        <taxon>Salicaceae</taxon>
        <taxon>Saliceae</taxon>
        <taxon>Populus</taxon>
    </lineage>
</organism>
<dbReference type="Proteomes" id="UP000006729">
    <property type="component" value="Chromosome 8"/>
</dbReference>
<accession>A0A3N7FF01</accession>
<reference evidence="1 2" key="1">
    <citation type="journal article" date="2006" name="Science">
        <title>The genome of black cottonwood, Populus trichocarpa (Torr. &amp; Gray).</title>
        <authorList>
            <person name="Tuskan G.A."/>
            <person name="Difazio S."/>
            <person name="Jansson S."/>
            <person name="Bohlmann J."/>
            <person name="Grigoriev I."/>
            <person name="Hellsten U."/>
            <person name="Putnam N."/>
            <person name="Ralph S."/>
            <person name="Rombauts S."/>
            <person name="Salamov A."/>
            <person name="Schein J."/>
            <person name="Sterck L."/>
            <person name="Aerts A."/>
            <person name="Bhalerao R.R."/>
            <person name="Bhalerao R.P."/>
            <person name="Blaudez D."/>
            <person name="Boerjan W."/>
            <person name="Brun A."/>
            <person name="Brunner A."/>
            <person name="Busov V."/>
            <person name="Campbell M."/>
            <person name="Carlson J."/>
            <person name="Chalot M."/>
            <person name="Chapman J."/>
            <person name="Chen G.L."/>
            <person name="Cooper D."/>
            <person name="Coutinho P.M."/>
            <person name="Couturier J."/>
            <person name="Covert S."/>
            <person name="Cronk Q."/>
            <person name="Cunningham R."/>
            <person name="Davis J."/>
            <person name="Degroeve S."/>
            <person name="Dejardin A."/>
            <person name="Depamphilis C."/>
            <person name="Detter J."/>
            <person name="Dirks B."/>
            <person name="Dubchak I."/>
            <person name="Duplessis S."/>
            <person name="Ehlting J."/>
            <person name="Ellis B."/>
            <person name="Gendler K."/>
            <person name="Goodstein D."/>
            <person name="Gribskov M."/>
            <person name="Grimwood J."/>
            <person name="Groover A."/>
            <person name="Gunter L."/>
            <person name="Hamberger B."/>
            <person name="Heinze B."/>
            <person name="Helariutta Y."/>
            <person name="Henrissat B."/>
            <person name="Holligan D."/>
            <person name="Holt R."/>
            <person name="Huang W."/>
            <person name="Islam-Faridi N."/>
            <person name="Jones S."/>
            <person name="Jones-Rhoades M."/>
            <person name="Jorgensen R."/>
            <person name="Joshi C."/>
            <person name="Kangasjarvi J."/>
            <person name="Karlsson J."/>
            <person name="Kelleher C."/>
            <person name="Kirkpatrick R."/>
            <person name="Kirst M."/>
            <person name="Kohler A."/>
            <person name="Kalluri U."/>
            <person name="Larimer F."/>
            <person name="Leebens-Mack J."/>
            <person name="Leple J.C."/>
            <person name="Locascio P."/>
            <person name="Lou Y."/>
            <person name="Lucas S."/>
            <person name="Martin F."/>
            <person name="Montanini B."/>
            <person name="Napoli C."/>
            <person name="Nelson D.R."/>
            <person name="Nelson C."/>
            <person name="Nieminen K."/>
            <person name="Nilsson O."/>
            <person name="Pereda V."/>
            <person name="Peter G."/>
            <person name="Philippe R."/>
            <person name="Pilate G."/>
            <person name="Poliakov A."/>
            <person name="Razumovskaya J."/>
            <person name="Richardson P."/>
            <person name="Rinaldi C."/>
            <person name="Ritland K."/>
            <person name="Rouze P."/>
            <person name="Ryaboy D."/>
            <person name="Schmutz J."/>
            <person name="Schrader J."/>
            <person name="Segerman B."/>
            <person name="Shin H."/>
            <person name="Siddiqui A."/>
            <person name="Sterky F."/>
            <person name="Terry A."/>
            <person name="Tsai C.J."/>
            <person name="Uberbacher E."/>
            <person name="Unneberg P."/>
            <person name="Vahala J."/>
            <person name="Wall K."/>
            <person name="Wessler S."/>
            <person name="Yang G."/>
            <person name="Yin T."/>
            <person name="Douglas C."/>
            <person name="Marra M."/>
            <person name="Sandberg G."/>
            <person name="Van de Peer Y."/>
            <person name="Rokhsar D."/>
        </authorList>
    </citation>
    <scope>NUCLEOTIDE SEQUENCE [LARGE SCALE GENOMIC DNA]</scope>
    <source>
        <strain evidence="2">cv. Nisqually</strain>
    </source>
</reference>
<dbReference type="AlphaFoldDB" id="A0A3N7FF01"/>
<gene>
    <name evidence="1" type="ORF">POPTR_008G102650</name>
</gene>
<sequence length="63" mass="7630">MPFEFFLFLLRGNVEEVAGKTAKGTRTQEDRQPHEHILVFKTPKAVWFFFFFFFHNNFITSWV</sequence>